<evidence type="ECO:0000256" key="12">
    <source>
        <dbReference type="SAM" id="MobiDB-lite"/>
    </source>
</evidence>
<organism evidence="15 16">
    <name type="scientific">Umbelopsis vinacea</name>
    <dbReference type="NCBI Taxonomy" id="44442"/>
    <lineage>
        <taxon>Eukaryota</taxon>
        <taxon>Fungi</taxon>
        <taxon>Fungi incertae sedis</taxon>
        <taxon>Mucoromycota</taxon>
        <taxon>Mucoromycotina</taxon>
        <taxon>Umbelopsidomycetes</taxon>
        <taxon>Umbelopsidales</taxon>
        <taxon>Umbelopsidaceae</taxon>
        <taxon>Umbelopsis</taxon>
    </lineage>
</organism>
<comment type="similarity">
    <text evidence="2">Belongs to the glycosyl hydrolase 15 family.</text>
</comment>
<keyword evidence="4 13" id="KW-0732">Signal</keyword>
<evidence type="ECO:0000256" key="8">
    <source>
        <dbReference type="ARBA" id="ARBA00023295"/>
    </source>
</evidence>
<accession>A0A8H7PPZ9</accession>
<dbReference type="Gene3D" id="2.60.40.2440">
    <property type="entry name" value="Carbohydrate binding type-21 domain"/>
    <property type="match status" value="1"/>
</dbReference>
<dbReference type="GO" id="GO:0000324">
    <property type="term" value="C:fungal-type vacuole"/>
    <property type="evidence" value="ECO:0007669"/>
    <property type="project" value="TreeGrafter"/>
</dbReference>
<dbReference type="PANTHER" id="PTHR31616:SF12">
    <property type="entry name" value="GLUCOAMYLASE"/>
    <property type="match status" value="1"/>
</dbReference>
<dbReference type="OrthoDB" id="6123450at2759"/>
<evidence type="ECO:0000256" key="10">
    <source>
        <dbReference type="ARBA" id="ARBA00033442"/>
    </source>
</evidence>
<dbReference type="InterPro" id="IPR000165">
    <property type="entry name" value="Glucoamylase"/>
</dbReference>
<dbReference type="InterPro" id="IPR005036">
    <property type="entry name" value="CBM21_dom"/>
</dbReference>
<comment type="caution">
    <text evidence="15">The sequence shown here is derived from an EMBL/GenBank/DDBJ whole genome shotgun (WGS) entry which is preliminary data.</text>
</comment>
<dbReference type="EMBL" id="JAEPRA010000012">
    <property type="protein sequence ID" value="KAG2177690.1"/>
    <property type="molecule type" value="Genomic_DNA"/>
</dbReference>
<evidence type="ECO:0000256" key="11">
    <source>
        <dbReference type="ARBA" id="ARBA00033473"/>
    </source>
</evidence>
<evidence type="ECO:0000256" key="4">
    <source>
        <dbReference type="ARBA" id="ARBA00022729"/>
    </source>
</evidence>
<dbReference type="GO" id="GO:0000272">
    <property type="term" value="P:polysaccharide catabolic process"/>
    <property type="evidence" value="ECO:0007669"/>
    <property type="project" value="UniProtKB-KW"/>
</dbReference>
<dbReference type="InterPro" id="IPR011613">
    <property type="entry name" value="GH15-like"/>
</dbReference>
<dbReference type="Gene3D" id="1.50.10.10">
    <property type="match status" value="1"/>
</dbReference>
<feature type="domain" description="CBM21" evidence="14">
    <location>
        <begin position="23"/>
        <end position="127"/>
    </location>
</feature>
<dbReference type="EC" id="3.2.1.3" evidence="3"/>
<keyword evidence="16" id="KW-1185">Reference proteome</keyword>
<keyword evidence="6" id="KW-0325">Glycoprotein</keyword>
<dbReference type="InterPro" id="IPR038175">
    <property type="entry name" value="CBM21_dom_sf"/>
</dbReference>
<keyword evidence="7" id="KW-0119">Carbohydrate metabolism</keyword>
<keyword evidence="9" id="KW-0624">Polysaccharide degradation</keyword>
<keyword evidence="8" id="KW-0326">Glycosidase</keyword>
<dbReference type="GO" id="GO:0004339">
    <property type="term" value="F:glucan 1,4-alpha-glucosidase activity"/>
    <property type="evidence" value="ECO:0007669"/>
    <property type="project" value="UniProtKB-EC"/>
</dbReference>
<evidence type="ECO:0000256" key="2">
    <source>
        <dbReference type="ARBA" id="ARBA00006188"/>
    </source>
</evidence>
<feature type="signal peptide" evidence="13">
    <location>
        <begin position="1"/>
        <end position="24"/>
    </location>
</feature>
<dbReference type="SUPFAM" id="SSF48208">
    <property type="entry name" value="Six-hairpin glycosidases"/>
    <property type="match status" value="1"/>
</dbReference>
<dbReference type="PRINTS" id="PR00736">
    <property type="entry name" value="GLHYDRLASE15"/>
</dbReference>
<evidence type="ECO:0000256" key="9">
    <source>
        <dbReference type="ARBA" id="ARBA00023326"/>
    </source>
</evidence>
<evidence type="ECO:0000313" key="16">
    <source>
        <dbReference type="Proteomes" id="UP000612746"/>
    </source>
</evidence>
<feature type="region of interest" description="Disordered" evidence="12">
    <location>
        <begin position="132"/>
        <end position="158"/>
    </location>
</feature>
<sequence>MRLHPKNLASWLVSLAFIVGSVIAAVPTSPVKLNYYTYQNSVFSGQIYVQNIAYSKVVTVIWADSSNNWSGYSTPASFYQSISGTSYEYWNFTTTIGSSGISQFYIQYQVNGNTYYDNNNGYGSNYPVTATTASSSSSTTKATTTKASTTGTTTTTSATTTATASTGIASWVNNEASISYNIMYGNINVAGAAPGFIAASPSTSSPDYYYAWVRDSALTMHVVVNQFNTTGAKNSTISKIITDYVTFQANAQTESTPCNCLGEPKFNPDGSAYTGAWGRPQNDGPAERAITLIKFADSWIGQGNSATYISNTVNTVIFKDLDYITTVWSNTCFDLWEEVNALHFFTLMVQRRALLAGAEYAARVGHSNNYATVAASIATKIDTFWSSSSGIVQTAQNYASGVNYKSSGLDAAVLLAAIHGGNGDGFYTSSSDKILATSLKIKNSFASLYAVNSNTSVGTAIGRYPEDQYNGVGTSQGNPWFLSTVLYAELYYRAILEWKAAGKITVTSISQPFFAQFYSSAASGDVYTSTSTQFSTITTGVANAADLVFARVQKHANTDGSLSEEFDRTSGFEIGAVKLTWSHAAFITAALARSGTPSF</sequence>
<dbReference type="PROSITE" id="PS51159">
    <property type="entry name" value="CBM21"/>
    <property type="match status" value="1"/>
</dbReference>
<evidence type="ECO:0000256" key="7">
    <source>
        <dbReference type="ARBA" id="ARBA00023277"/>
    </source>
</evidence>
<evidence type="ECO:0000256" key="3">
    <source>
        <dbReference type="ARBA" id="ARBA00012593"/>
    </source>
</evidence>
<evidence type="ECO:0000256" key="13">
    <source>
        <dbReference type="SAM" id="SignalP"/>
    </source>
</evidence>
<proteinExistence type="inferred from homology"/>
<dbReference type="Pfam" id="PF03370">
    <property type="entry name" value="CBM_21"/>
    <property type="match status" value="1"/>
</dbReference>
<dbReference type="Proteomes" id="UP000612746">
    <property type="component" value="Unassembled WGS sequence"/>
</dbReference>
<keyword evidence="5" id="KW-0378">Hydrolase</keyword>
<dbReference type="Pfam" id="PF00723">
    <property type="entry name" value="Glyco_hydro_15"/>
    <property type="match status" value="1"/>
</dbReference>
<dbReference type="AlphaFoldDB" id="A0A8H7PPZ9"/>
<evidence type="ECO:0000256" key="5">
    <source>
        <dbReference type="ARBA" id="ARBA00022801"/>
    </source>
</evidence>
<evidence type="ECO:0000259" key="14">
    <source>
        <dbReference type="PROSITE" id="PS51159"/>
    </source>
</evidence>
<evidence type="ECO:0000256" key="6">
    <source>
        <dbReference type="ARBA" id="ARBA00023180"/>
    </source>
</evidence>
<evidence type="ECO:0000256" key="1">
    <source>
        <dbReference type="ARBA" id="ARBA00001863"/>
    </source>
</evidence>
<dbReference type="InterPro" id="IPR012341">
    <property type="entry name" value="6hp_glycosidase-like_sf"/>
</dbReference>
<gene>
    <name evidence="15" type="ORF">INT44_008204</name>
</gene>
<reference evidence="15" key="1">
    <citation type="submission" date="2020-12" db="EMBL/GenBank/DDBJ databases">
        <title>Metabolic potential, ecology and presence of endohyphal bacteria is reflected in genomic diversity of Mucoromycotina.</title>
        <authorList>
            <person name="Muszewska A."/>
            <person name="Okrasinska A."/>
            <person name="Steczkiewicz K."/>
            <person name="Drgas O."/>
            <person name="Orlowska M."/>
            <person name="Perlinska-Lenart U."/>
            <person name="Aleksandrzak-Piekarczyk T."/>
            <person name="Szatraj K."/>
            <person name="Zielenkiewicz U."/>
            <person name="Pilsyk S."/>
            <person name="Malc E."/>
            <person name="Mieczkowski P."/>
            <person name="Kruszewska J.S."/>
            <person name="Biernat P."/>
            <person name="Pawlowska J."/>
        </authorList>
    </citation>
    <scope>NUCLEOTIDE SEQUENCE</scope>
    <source>
        <strain evidence="15">WA0000051536</strain>
    </source>
</reference>
<dbReference type="InterPro" id="IPR008928">
    <property type="entry name" value="6-hairpin_glycosidase_sf"/>
</dbReference>
<dbReference type="PANTHER" id="PTHR31616">
    <property type="entry name" value="TREHALASE"/>
    <property type="match status" value="1"/>
</dbReference>
<name>A0A8H7PPZ9_9FUNG</name>
<comment type="catalytic activity">
    <reaction evidence="1">
        <text>Hydrolysis of terminal (1-&gt;4)-linked alpha-D-glucose residues successively from non-reducing ends of the chains with release of beta-D-glucose.</text>
        <dbReference type="EC" id="3.2.1.3"/>
    </reaction>
</comment>
<protein>
    <recommendedName>
        <fullName evidence="3">glucan 1,4-alpha-glucosidase</fullName>
        <ecNumber evidence="3">3.2.1.3</ecNumber>
    </recommendedName>
    <alternativeName>
        <fullName evidence="11">1,4-alpha-D-glucan glucohydrolase</fullName>
    </alternativeName>
    <alternativeName>
        <fullName evidence="10">Glucan 1,4-alpha-glucosidase</fullName>
    </alternativeName>
</protein>
<feature type="chain" id="PRO_5034271282" description="glucan 1,4-alpha-glucosidase" evidence="13">
    <location>
        <begin position="25"/>
        <end position="599"/>
    </location>
</feature>
<evidence type="ECO:0000313" key="15">
    <source>
        <dbReference type="EMBL" id="KAG2177690.1"/>
    </source>
</evidence>